<feature type="region of interest" description="Disordered" evidence="1">
    <location>
        <begin position="1"/>
        <end position="32"/>
    </location>
</feature>
<sequence length="130" mass="13861">MSGADTGQQPLPPIPPFSNTTQNAGNTAGMLGTSTNNGFRQAMLKSALNTIPQLTEENYSIWKDKMTALLELRGVLDTLQSSSAASTLATEVNAELKLLIIAKMDSVTHNNIVTAENQGSAKLLWKAITD</sequence>
<dbReference type="AlphaFoldDB" id="A0A2N5SPT3"/>
<gene>
    <name evidence="3" type="ORF">PCASD_01263</name>
    <name evidence="2" type="ORF">PCASD_20302</name>
</gene>
<proteinExistence type="predicted"/>
<dbReference type="EMBL" id="PGCI01000013">
    <property type="protein sequence ID" value="PLW49960.1"/>
    <property type="molecule type" value="Genomic_DNA"/>
</dbReference>
<protein>
    <recommendedName>
        <fullName evidence="5">DUF4219 domain-containing protein</fullName>
    </recommendedName>
</protein>
<evidence type="ECO:0000313" key="3">
    <source>
        <dbReference type="EMBL" id="PLW49960.1"/>
    </source>
</evidence>
<name>A0A2N5SPT3_9BASI</name>
<evidence type="ECO:0008006" key="5">
    <source>
        <dbReference type="Google" id="ProtNLM"/>
    </source>
</evidence>
<feature type="compositionally biased region" description="Polar residues" evidence="1">
    <location>
        <begin position="17"/>
        <end position="32"/>
    </location>
</feature>
<dbReference type="Proteomes" id="UP000235392">
    <property type="component" value="Unassembled WGS sequence"/>
</dbReference>
<comment type="caution">
    <text evidence="2">The sequence shown here is derived from an EMBL/GenBank/DDBJ whole genome shotgun (WGS) entry which is preliminary data.</text>
</comment>
<accession>A0A2N5SPT3</accession>
<evidence type="ECO:0000256" key="1">
    <source>
        <dbReference type="SAM" id="MobiDB-lite"/>
    </source>
</evidence>
<reference evidence="2 4" key="1">
    <citation type="submission" date="2017-11" db="EMBL/GenBank/DDBJ databases">
        <title>De novo assembly and phasing of dikaryotic genomes from two isolates of Puccinia coronata f. sp. avenae, the causal agent of oat crown rust.</title>
        <authorList>
            <person name="Miller M.E."/>
            <person name="Zhang Y."/>
            <person name="Omidvar V."/>
            <person name="Sperschneider J."/>
            <person name="Schwessinger B."/>
            <person name="Raley C."/>
            <person name="Palmer J.M."/>
            <person name="Garnica D."/>
            <person name="Upadhyaya N."/>
            <person name="Rathjen J."/>
            <person name="Taylor J.M."/>
            <person name="Park R.F."/>
            <person name="Dodds P.N."/>
            <person name="Hirsch C.D."/>
            <person name="Kianian S.F."/>
            <person name="Figueroa M."/>
        </authorList>
    </citation>
    <scope>NUCLEOTIDE SEQUENCE [LARGE SCALE GENOMIC DNA]</scope>
    <source>
        <strain evidence="2">12SD80</strain>
    </source>
</reference>
<evidence type="ECO:0000313" key="2">
    <source>
        <dbReference type="EMBL" id="PLW15210.1"/>
    </source>
</evidence>
<dbReference type="EMBL" id="PGCI01000803">
    <property type="protein sequence ID" value="PLW15210.1"/>
    <property type="molecule type" value="Genomic_DNA"/>
</dbReference>
<evidence type="ECO:0000313" key="4">
    <source>
        <dbReference type="Proteomes" id="UP000235392"/>
    </source>
</evidence>
<organism evidence="2 4">
    <name type="scientific">Puccinia coronata f. sp. avenae</name>
    <dbReference type="NCBI Taxonomy" id="200324"/>
    <lineage>
        <taxon>Eukaryota</taxon>
        <taxon>Fungi</taxon>
        <taxon>Dikarya</taxon>
        <taxon>Basidiomycota</taxon>
        <taxon>Pucciniomycotina</taxon>
        <taxon>Pucciniomycetes</taxon>
        <taxon>Pucciniales</taxon>
        <taxon>Pucciniaceae</taxon>
        <taxon>Puccinia</taxon>
    </lineage>
</organism>